<evidence type="ECO:0000256" key="3">
    <source>
        <dbReference type="ARBA" id="ARBA00022448"/>
    </source>
</evidence>
<keyword evidence="4" id="KW-1134">Transmembrane beta strand</keyword>
<evidence type="ECO:0000256" key="5">
    <source>
        <dbReference type="ARBA" id="ARBA00022692"/>
    </source>
</evidence>
<evidence type="ECO:0000313" key="10">
    <source>
        <dbReference type="EMBL" id="AWM13855.1"/>
    </source>
</evidence>
<keyword evidence="3" id="KW-0813">Transport</keyword>
<dbReference type="SUPFAM" id="SSF56954">
    <property type="entry name" value="Outer membrane efflux proteins (OEP)"/>
    <property type="match status" value="1"/>
</dbReference>
<dbReference type="PANTHER" id="PTHR30026">
    <property type="entry name" value="OUTER MEMBRANE PROTEIN TOLC"/>
    <property type="match status" value="1"/>
</dbReference>
<dbReference type="Gene3D" id="1.20.1600.10">
    <property type="entry name" value="Outer membrane efflux proteins (OEP)"/>
    <property type="match status" value="1"/>
</dbReference>
<evidence type="ECO:0000256" key="6">
    <source>
        <dbReference type="ARBA" id="ARBA00023136"/>
    </source>
</evidence>
<dbReference type="InterPro" id="IPR051906">
    <property type="entry name" value="TolC-like"/>
</dbReference>
<keyword evidence="11" id="KW-1185">Reference proteome</keyword>
<dbReference type="Proteomes" id="UP000245429">
    <property type="component" value="Chromosome"/>
</dbReference>
<dbReference type="InterPro" id="IPR003423">
    <property type="entry name" value="OMP_efflux"/>
</dbReference>
<feature type="signal peptide" evidence="9">
    <location>
        <begin position="1"/>
        <end position="20"/>
    </location>
</feature>
<dbReference type="OrthoDB" id="9811587at2"/>
<sequence>MNKKLIYTTLLLTFSLLVTAQAKIWSLQECIDTALEQSLEEQIRQLEVKRAERSKTSLIHYWLPTVNLAGNHSYNFGSTIDPATNGRVSSNILYDNFYLNASVNVLDFNNLALKSKSKLELERAEAERKVFENEYKLQIAESYYQALYTQELVKIKSEQLKNSKNNLDRVLKEVEIGSKPKSDEYDMQLSYKSEQAQLVDSEQQLVLLKLQLFQLINKTDVEVQEIVLEDFSSGTIDKEIQNPKLDLAETNFKISKKTILQYRANSLPSLSAYYQFSTFYYKPLNQPDVAVSDLQTQLQDNKNHQIGLQLNIPIFNGFRNSKQIASAKIETEKSKVQMTFEKQQLEKQLALENERKAQYKQLESRFSDVLDFAKLSYRTSQSKFESGKIEAVTFNSVKNQLLQSQYDVLKNQLMIRFTTIKMNLLKYNEL</sequence>
<dbReference type="RefSeq" id="WP_109569222.1">
    <property type="nucleotide sequence ID" value="NZ_CP029463.1"/>
</dbReference>
<dbReference type="AlphaFoldDB" id="A0A2U8QVN7"/>
<dbReference type="GO" id="GO:0015562">
    <property type="term" value="F:efflux transmembrane transporter activity"/>
    <property type="evidence" value="ECO:0007669"/>
    <property type="project" value="InterPro"/>
</dbReference>
<evidence type="ECO:0000256" key="1">
    <source>
        <dbReference type="ARBA" id="ARBA00004442"/>
    </source>
</evidence>
<keyword evidence="6" id="KW-0472">Membrane</keyword>
<dbReference type="GO" id="GO:1990281">
    <property type="term" value="C:efflux pump complex"/>
    <property type="evidence" value="ECO:0007669"/>
    <property type="project" value="TreeGrafter"/>
</dbReference>
<keyword evidence="8" id="KW-0175">Coiled coil</keyword>
<evidence type="ECO:0000256" key="4">
    <source>
        <dbReference type="ARBA" id="ARBA00022452"/>
    </source>
</evidence>
<dbReference type="Pfam" id="PF02321">
    <property type="entry name" value="OEP"/>
    <property type="match status" value="2"/>
</dbReference>
<comment type="similarity">
    <text evidence="2">Belongs to the outer membrane factor (OMF) (TC 1.B.17) family.</text>
</comment>
<evidence type="ECO:0000256" key="7">
    <source>
        <dbReference type="ARBA" id="ARBA00023237"/>
    </source>
</evidence>
<dbReference type="EMBL" id="CP029463">
    <property type="protein sequence ID" value="AWM13855.1"/>
    <property type="molecule type" value="Genomic_DNA"/>
</dbReference>
<accession>A0A2U8QVN7</accession>
<name>A0A2U8QVN7_9FLAO</name>
<feature type="coiled-coil region" evidence="8">
    <location>
        <begin position="335"/>
        <end position="362"/>
    </location>
</feature>
<evidence type="ECO:0000256" key="2">
    <source>
        <dbReference type="ARBA" id="ARBA00007613"/>
    </source>
</evidence>
<feature type="coiled-coil region" evidence="8">
    <location>
        <begin position="109"/>
        <end position="211"/>
    </location>
</feature>
<protein>
    <recommendedName>
        <fullName evidence="12">TolC family protein</fullName>
    </recommendedName>
</protein>
<evidence type="ECO:0008006" key="12">
    <source>
        <dbReference type="Google" id="ProtNLM"/>
    </source>
</evidence>
<proteinExistence type="inferred from homology"/>
<dbReference type="GO" id="GO:0009279">
    <property type="term" value="C:cell outer membrane"/>
    <property type="evidence" value="ECO:0007669"/>
    <property type="project" value="UniProtKB-SubCell"/>
</dbReference>
<comment type="subcellular location">
    <subcellularLocation>
        <location evidence="1">Cell outer membrane</location>
    </subcellularLocation>
</comment>
<evidence type="ECO:0000256" key="9">
    <source>
        <dbReference type="SAM" id="SignalP"/>
    </source>
</evidence>
<dbReference type="PANTHER" id="PTHR30026:SF20">
    <property type="entry name" value="OUTER MEMBRANE PROTEIN TOLC"/>
    <property type="match status" value="1"/>
</dbReference>
<keyword evidence="9" id="KW-0732">Signal</keyword>
<dbReference type="KEGG" id="fse:DI487_08280"/>
<evidence type="ECO:0000256" key="8">
    <source>
        <dbReference type="SAM" id="Coils"/>
    </source>
</evidence>
<keyword evidence="7" id="KW-0998">Cell outer membrane</keyword>
<keyword evidence="5" id="KW-0812">Transmembrane</keyword>
<reference evidence="10 11" key="1">
    <citation type="submission" date="2018-05" db="EMBL/GenBank/DDBJ databases">
        <title>Flavobacterium sp. MEBiC07310.</title>
        <authorList>
            <person name="Baek K."/>
        </authorList>
    </citation>
    <scope>NUCLEOTIDE SEQUENCE [LARGE SCALE GENOMIC DNA]</scope>
    <source>
        <strain evidence="10 11">MEBiC07310</strain>
    </source>
</reference>
<dbReference type="GO" id="GO:0015288">
    <property type="term" value="F:porin activity"/>
    <property type="evidence" value="ECO:0007669"/>
    <property type="project" value="TreeGrafter"/>
</dbReference>
<evidence type="ECO:0000313" key="11">
    <source>
        <dbReference type="Proteomes" id="UP000245429"/>
    </source>
</evidence>
<feature type="chain" id="PRO_5016052963" description="TolC family protein" evidence="9">
    <location>
        <begin position="21"/>
        <end position="430"/>
    </location>
</feature>
<gene>
    <name evidence="10" type="ORF">DI487_08280</name>
</gene>
<organism evidence="10 11">
    <name type="scientific">Flavobacterium sediminis</name>
    <dbReference type="NCBI Taxonomy" id="2201181"/>
    <lineage>
        <taxon>Bacteria</taxon>
        <taxon>Pseudomonadati</taxon>
        <taxon>Bacteroidota</taxon>
        <taxon>Flavobacteriia</taxon>
        <taxon>Flavobacteriales</taxon>
        <taxon>Flavobacteriaceae</taxon>
        <taxon>Flavobacterium</taxon>
    </lineage>
</organism>